<dbReference type="SMART" id="SM00248">
    <property type="entry name" value="ANK"/>
    <property type="match status" value="2"/>
</dbReference>
<dbReference type="Gene3D" id="2.60.220.30">
    <property type="match status" value="1"/>
</dbReference>
<evidence type="ECO:0000313" key="7">
    <source>
        <dbReference type="Proteomes" id="UP001152797"/>
    </source>
</evidence>
<comment type="caution">
    <text evidence="5">The sequence shown here is derived from an EMBL/GenBank/DDBJ whole genome shotgun (WGS) entry which is preliminary data.</text>
</comment>
<name>A0A9P1CIV2_9DINO</name>
<dbReference type="EMBL" id="CAMXCT030001692">
    <property type="protein sequence ID" value="CAL4779602.1"/>
    <property type="molecule type" value="Genomic_DNA"/>
</dbReference>
<dbReference type="PANTHER" id="PTHR24171">
    <property type="entry name" value="ANKYRIN REPEAT DOMAIN-CONTAINING PROTEIN 39-RELATED"/>
    <property type="match status" value="1"/>
</dbReference>
<dbReference type="Proteomes" id="UP001152797">
    <property type="component" value="Unassembled WGS sequence"/>
</dbReference>
<reference evidence="6 7" key="2">
    <citation type="submission" date="2024-05" db="EMBL/GenBank/DDBJ databases">
        <authorList>
            <person name="Chen Y."/>
            <person name="Shah S."/>
            <person name="Dougan E. K."/>
            <person name="Thang M."/>
            <person name="Chan C."/>
        </authorList>
    </citation>
    <scope>NUCLEOTIDE SEQUENCE [LARGE SCALE GENOMIC DNA]</scope>
</reference>
<dbReference type="InterPro" id="IPR002110">
    <property type="entry name" value="Ankyrin_rpt"/>
</dbReference>
<feature type="compositionally biased region" description="Low complexity" evidence="4">
    <location>
        <begin position="466"/>
        <end position="481"/>
    </location>
</feature>
<feature type="repeat" description="ANK" evidence="3">
    <location>
        <begin position="72"/>
        <end position="104"/>
    </location>
</feature>
<dbReference type="Pfam" id="PF12796">
    <property type="entry name" value="Ank_2"/>
    <property type="match status" value="1"/>
</dbReference>
<reference evidence="5" key="1">
    <citation type="submission" date="2022-10" db="EMBL/GenBank/DDBJ databases">
        <authorList>
            <person name="Chen Y."/>
            <person name="Dougan E. K."/>
            <person name="Chan C."/>
            <person name="Rhodes N."/>
            <person name="Thang M."/>
        </authorList>
    </citation>
    <scope>NUCLEOTIDE SEQUENCE</scope>
</reference>
<evidence type="ECO:0000256" key="4">
    <source>
        <dbReference type="SAM" id="MobiDB-lite"/>
    </source>
</evidence>
<dbReference type="SUPFAM" id="SSF48403">
    <property type="entry name" value="Ankyrin repeat"/>
    <property type="match status" value="1"/>
</dbReference>
<dbReference type="Gene3D" id="1.25.40.20">
    <property type="entry name" value="Ankyrin repeat-containing domain"/>
    <property type="match status" value="2"/>
</dbReference>
<dbReference type="PROSITE" id="PS50088">
    <property type="entry name" value="ANK_REPEAT"/>
    <property type="match status" value="2"/>
</dbReference>
<evidence type="ECO:0000313" key="6">
    <source>
        <dbReference type="EMBL" id="CAL4779602.1"/>
    </source>
</evidence>
<gene>
    <name evidence="5" type="ORF">C1SCF055_LOCUS19129</name>
</gene>
<feature type="repeat" description="ANK" evidence="3">
    <location>
        <begin position="39"/>
        <end position="71"/>
    </location>
</feature>
<dbReference type="GO" id="GO:0085020">
    <property type="term" value="P:protein K6-linked ubiquitination"/>
    <property type="evidence" value="ECO:0007669"/>
    <property type="project" value="TreeGrafter"/>
</dbReference>
<proteinExistence type="predicted"/>
<dbReference type="PROSITE" id="PS50297">
    <property type="entry name" value="ANK_REP_REGION"/>
    <property type="match status" value="2"/>
</dbReference>
<dbReference type="InterPro" id="IPR036770">
    <property type="entry name" value="Ankyrin_rpt-contain_sf"/>
</dbReference>
<evidence type="ECO:0000256" key="1">
    <source>
        <dbReference type="ARBA" id="ARBA00022737"/>
    </source>
</evidence>
<organism evidence="5">
    <name type="scientific">Cladocopium goreaui</name>
    <dbReference type="NCBI Taxonomy" id="2562237"/>
    <lineage>
        <taxon>Eukaryota</taxon>
        <taxon>Sar</taxon>
        <taxon>Alveolata</taxon>
        <taxon>Dinophyceae</taxon>
        <taxon>Suessiales</taxon>
        <taxon>Symbiodiniaceae</taxon>
        <taxon>Cladocopium</taxon>
    </lineage>
</organism>
<keyword evidence="1" id="KW-0677">Repeat</keyword>
<evidence type="ECO:0000313" key="5">
    <source>
        <dbReference type="EMBL" id="CAI3992290.1"/>
    </source>
</evidence>
<keyword evidence="2 3" id="KW-0040">ANK repeat</keyword>
<protein>
    <submittedName>
        <fullName evidence="5">Uncharacterized protein</fullName>
    </submittedName>
</protein>
<sequence length="681" mass="72979">MAAIEPAHYTMLKKMKLTNFTPQIAVSPTAVGVGGGEPRGRTALHWAADKGRTAVVERLLAVGAAVDAVDSNGRTALHRAAIDGAAAVVERLLAVGAAVDAVDSDGKTPYDCAKQNDRRQVMGVLDPVFVALLSGRSCRCNSAHETVQDLKEEAERKLLTTIEHLIGPDMQPLTGAMRLEEANILPGNTLTAVIAAIDLPSQPAEDSAPVQEDPLVVKDVGHGIFLKTNQSIFDAHMLKIDVLDSWSGLKDPSSLEKAFPSGHVVLSHLIRLHPEDVTFLLPVEVEMPTCVGAATVWRSSTRGWAPVEDATFGDGRVTVKLDHFCDMAVTGQCHVKAVGFILPQGAAAKVALLHVACGTCQKGLEQLCSDPDVLNCFSRCGPSVALGTYHHKEEIQLHQAGQILKMKVKFNRMPLVSAPLLAESGRHFSVEIDGDDHQFEDPTQFAAGLADVKQFAAAATPNLETSQQSAAASQATPSAAAWLGGENGSAATDATADAQQLAPASTALGTSQHSAPATEAMASAVPRPERCHLLLSGRFNSERTMNYMRTVKRRLEERRIPVYMVQAQVGQSFAELTRIGLAHAKGMVAFCTSDYGAYTGAGYETFHELEYAHDNKLQIFPIRLCEEWPPAPQDNPRGTFQNEFVFKNGLVYVDDRQMNNAEGAADQIADSVTSPGGIFSN</sequence>
<dbReference type="PANTHER" id="PTHR24171:SF8">
    <property type="entry name" value="BRCA1-ASSOCIATED RING DOMAIN PROTEIN 1"/>
    <property type="match status" value="1"/>
</dbReference>
<keyword evidence="7" id="KW-1185">Reference proteome</keyword>
<feature type="region of interest" description="Disordered" evidence="4">
    <location>
        <begin position="466"/>
        <end position="498"/>
    </location>
</feature>
<evidence type="ECO:0000256" key="2">
    <source>
        <dbReference type="ARBA" id="ARBA00023043"/>
    </source>
</evidence>
<dbReference type="AlphaFoldDB" id="A0A9P1CIV2"/>
<dbReference type="EMBL" id="CAMXCT010001692">
    <property type="protein sequence ID" value="CAI3992290.1"/>
    <property type="molecule type" value="Genomic_DNA"/>
</dbReference>
<feature type="region of interest" description="Disordered" evidence="4">
    <location>
        <begin position="504"/>
        <end position="523"/>
    </location>
</feature>
<dbReference type="OrthoDB" id="194358at2759"/>
<dbReference type="EMBL" id="CAMXCT020001692">
    <property type="protein sequence ID" value="CAL1145665.1"/>
    <property type="molecule type" value="Genomic_DNA"/>
</dbReference>
<accession>A0A9P1CIV2</accession>
<dbReference type="GO" id="GO:0004842">
    <property type="term" value="F:ubiquitin-protein transferase activity"/>
    <property type="evidence" value="ECO:0007669"/>
    <property type="project" value="TreeGrafter"/>
</dbReference>
<evidence type="ECO:0000256" key="3">
    <source>
        <dbReference type="PROSITE-ProRule" id="PRU00023"/>
    </source>
</evidence>